<dbReference type="AlphaFoldDB" id="A0A8J3GDV7"/>
<protein>
    <submittedName>
        <fullName evidence="1">Uncharacterized protein</fullName>
    </submittedName>
</protein>
<gene>
    <name evidence="1" type="ORF">GCM10007047_13320</name>
</gene>
<dbReference type="Proteomes" id="UP000642829">
    <property type="component" value="Unassembled WGS sequence"/>
</dbReference>
<organism evidence="1 2">
    <name type="scientific">Cerasicoccus arenae</name>
    <dbReference type="NCBI Taxonomy" id="424488"/>
    <lineage>
        <taxon>Bacteria</taxon>
        <taxon>Pseudomonadati</taxon>
        <taxon>Verrucomicrobiota</taxon>
        <taxon>Opitutia</taxon>
        <taxon>Puniceicoccales</taxon>
        <taxon>Cerasicoccaceae</taxon>
        <taxon>Cerasicoccus</taxon>
    </lineage>
</organism>
<accession>A0A8J3GDV7</accession>
<dbReference type="RefSeq" id="WP_189513212.1">
    <property type="nucleotide sequence ID" value="NZ_BMXG01000006.1"/>
</dbReference>
<proteinExistence type="predicted"/>
<sequence length="164" mass="18707">MDWQIKPLARECAVSGEPFEIGDEVICFLYRDEEGQLQRADVATSKVDDFPRPEAVLGRWGREVKPRGEDEREARAHALATTEELFLSLFESDSADVAEDRELFKQVLGLMLERKRILRSQGRPVDGQQSYLHVRSKVLYSVQSSDPDPASLVRIQEELNSLVF</sequence>
<keyword evidence="2" id="KW-1185">Reference proteome</keyword>
<evidence type="ECO:0000313" key="2">
    <source>
        <dbReference type="Proteomes" id="UP000642829"/>
    </source>
</evidence>
<reference evidence="1" key="1">
    <citation type="journal article" date="2014" name="Int. J. Syst. Evol. Microbiol.">
        <title>Complete genome sequence of Corynebacterium casei LMG S-19264T (=DSM 44701T), isolated from a smear-ripened cheese.</title>
        <authorList>
            <consortium name="US DOE Joint Genome Institute (JGI-PGF)"/>
            <person name="Walter F."/>
            <person name="Albersmeier A."/>
            <person name="Kalinowski J."/>
            <person name="Ruckert C."/>
        </authorList>
    </citation>
    <scope>NUCLEOTIDE SEQUENCE</scope>
    <source>
        <strain evidence="1">KCTC 12870</strain>
    </source>
</reference>
<name>A0A8J3GDV7_9BACT</name>
<dbReference type="EMBL" id="BMXG01000006">
    <property type="protein sequence ID" value="GHB98506.1"/>
    <property type="molecule type" value="Genomic_DNA"/>
</dbReference>
<reference evidence="1" key="2">
    <citation type="submission" date="2020-09" db="EMBL/GenBank/DDBJ databases">
        <authorList>
            <person name="Sun Q."/>
            <person name="Kim S."/>
        </authorList>
    </citation>
    <scope>NUCLEOTIDE SEQUENCE</scope>
    <source>
        <strain evidence="1">KCTC 12870</strain>
    </source>
</reference>
<evidence type="ECO:0000313" key="1">
    <source>
        <dbReference type="EMBL" id="GHB98506.1"/>
    </source>
</evidence>
<comment type="caution">
    <text evidence="1">The sequence shown here is derived from an EMBL/GenBank/DDBJ whole genome shotgun (WGS) entry which is preliminary data.</text>
</comment>